<dbReference type="Proteomes" id="UP001054252">
    <property type="component" value="Unassembled WGS sequence"/>
</dbReference>
<protein>
    <submittedName>
        <fullName evidence="1">Uncharacterized protein</fullName>
    </submittedName>
</protein>
<reference evidence="1 2" key="1">
    <citation type="journal article" date="2021" name="Commun. Biol.">
        <title>The genome of Shorea leprosula (Dipterocarpaceae) highlights the ecological relevance of drought in aseasonal tropical rainforests.</title>
        <authorList>
            <person name="Ng K.K.S."/>
            <person name="Kobayashi M.J."/>
            <person name="Fawcett J.A."/>
            <person name="Hatakeyama M."/>
            <person name="Paape T."/>
            <person name="Ng C.H."/>
            <person name="Ang C.C."/>
            <person name="Tnah L.H."/>
            <person name="Lee C.T."/>
            <person name="Nishiyama T."/>
            <person name="Sese J."/>
            <person name="O'Brien M.J."/>
            <person name="Copetti D."/>
            <person name="Mohd Noor M.I."/>
            <person name="Ong R.C."/>
            <person name="Putra M."/>
            <person name="Sireger I.Z."/>
            <person name="Indrioko S."/>
            <person name="Kosugi Y."/>
            <person name="Izuno A."/>
            <person name="Isagi Y."/>
            <person name="Lee S.L."/>
            <person name="Shimizu K.K."/>
        </authorList>
    </citation>
    <scope>NUCLEOTIDE SEQUENCE [LARGE SCALE GENOMIC DNA]</scope>
    <source>
        <strain evidence="1">214</strain>
    </source>
</reference>
<dbReference type="AlphaFoldDB" id="A0AAV5HVI3"/>
<evidence type="ECO:0000313" key="1">
    <source>
        <dbReference type="EMBL" id="GKU89959.1"/>
    </source>
</evidence>
<proteinExistence type="predicted"/>
<accession>A0AAV5HVI3</accession>
<comment type="caution">
    <text evidence="1">The sequence shown here is derived from an EMBL/GenBank/DDBJ whole genome shotgun (WGS) entry which is preliminary data.</text>
</comment>
<name>A0AAV5HVI3_9ROSI</name>
<keyword evidence="2" id="KW-1185">Reference proteome</keyword>
<organism evidence="1 2">
    <name type="scientific">Rubroshorea leprosula</name>
    <dbReference type="NCBI Taxonomy" id="152421"/>
    <lineage>
        <taxon>Eukaryota</taxon>
        <taxon>Viridiplantae</taxon>
        <taxon>Streptophyta</taxon>
        <taxon>Embryophyta</taxon>
        <taxon>Tracheophyta</taxon>
        <taxon>Spermatophyta</taxon>
        <taxon>Magnoliopsida</taxon>
        <taxon>eudicotyledons</taxon>
        <taxon>Gunneridae</taxon>
        <taxon>Pentapetalae</taxon>
        <taxon>rosids</taxon>
        <taxon>malvids</taxon>
        <taxon>Malvales</taxon>
        <taxon>Dipterocarpaceae</taxon>
        <taxon>Rubroshorea</taxon>
    </lineage>
</organism>
<gene>
    <name evidence="1" type="ORF">SLEP1_g4027</name>
</gene>
<sequence>MEEFGSWPHVCELPDYERHHLKCCFEEELRELKPYVEREIHESPVAKVIQVCLVVLEIAALFTGIWELLVWKYFEQLGSNCPIFRKQLAYAFTKFILRTYDKGISLVKSIAQRNWDLKNYKFLSEIDIIFIFKICFLTFCNDKIYCFDSVTPLVPNVYVHAVKTSRVDDMLMAKNALRDCTPLEGKTNVI</sequence>
<evidence type="ECO:0000313" key="2">
    <source>
        <dbReference type="Proteomes" id="UP001054252"/>
    </source>
</evidence>
<dbReference type="EMBL" id="BPVZ01000004">
    <property type="protein sequence ID" value="GKU89959.1"/>
    <property type="molecule type" value="Genomic_DNA"/>
</dbReference>